<evidence type="ECO:0000313" key="2">
    <source>
        <dbReference type="Proteomes" id="UP000268870"/>
    </source>
</evidence>
<dbReference type="Proteomes" id="UP000268870">
    <property type="component" value="Chromosome"/>
</dbReference>
<gene>
    <name evidence="1" type="ORF">NCTC8184_02283</name>
</gene>
<dbReference type="EMBL" id="LR134265">
    <property type="protein sequence ID" value="VED66181.1"/>
    <property type="molecule type" value="Genomic_DNA"/>
</dbReference>
<sequence>MTYSYSEYDLNRLNQGENVYSVNPNYVKQNGGKIITANPKKSNETNLIVTKTGKAFKVLKTSPDDMSGYQGMAVAPIIKGKVDYNSVAVISAATDSSNYKDLIGAVSSAQPHQSSTQLKSADKFLKDVQSHDKWTVTQLSGYSQSAYMLKLGAKYHIPTTVFNGWFRYSTLNEDEKNSWLSILNILLIFDIKRIM</sequence>
<evidence type="ECO:0000313" key="1">
    <source>
        <dbReference type="EMBL" id="VED66181.1"/>
    </source>
</evidence>
<reference evidence="1 2" key="1">
    <citation type="submission" date="2018-12" db="EMBL/GenBank/DDBJ databases">
        <authorList>
            <consortium name="Pathogen Informatics"/>
        </authorList>
    </citation>
    <scope>NUCLEOTIDE SEQUENCE [LARGE SCALE GENOMIC DNA]</scope>
    <source>
        <strain evidence="1 2">NCTC8184</strain>
    </source>
</reference>
<dbReference type="AlphaFoldDB" id="A0AB38VNX0"/>
<accession>A0AB38VNX0</accession>
<name>A0AB38VNX0_STRAG</name>
<protein>
    <submittedName>
        <fullName evidence="1">Uncharacterized protein</fullName>
    </submittedName>
</protein>
<dbReference type="RefSeq" id="WP_001873766.1">
    <property type="nucleotide sequence ID" value="NZ_CDCI01000029.1"/>
</dbReference>
<organism evidence="1 2">
    <name type="scientific">Streptococcus agalactiae</name>
    <dbReference type="NCBI Taxonomy" id="1311"/>
    <lineage>
        <taxon>Bacteria</taxon>
        <taxon>Bacillati</taxon>
        <taxon>Bacillota</taxon>
        <taxon>Bacilli</taxon>
        <taxon>Lactobacillales</taxon>
        <taxon>Streptococcaceae</taxon>
        <taxon>Streptococcus</taxon>
    </lineage>
</organism>
<proteinExistence type="predicted"/>